<feature type="compositionally biased region" description="Basic and acidic residues" evidence="8">
    <location>
        <begin position="1858"/>
        <end position="1868"/>
    </location>
</feature>
<evidence type="ECO:0000256" key="1">
    <source>
        <dbReference type="ARBA" id="ARBA00022473"/>
    </source>
</evidence>
<feature type="region of interest" description="Disordered" evidence="8">
    <location>
        <begin position="1609"/>
        <end position="2268"/>
    </location>
</feature>
<feature type="compositionally biased region" description="Basic residues" evidence="8">
    <location>
        <begin position="1615"/>
        <end position="1628"/>
    </location>
</feature>
<accession>A0A8R1U3H8</accession>
<proteinExistence type="predicted"/>
<dbReference type="SUPFAM" id="SSF57625">
    <property type="entry name" value="Invertebrate chitin-binding proteins"/>
    <property type="match status" value="17"/>
</dbReference>
<protein>
    <submittedName>
        <fullName evidence="9">Cbd-1</fullName>
    </submittedName>
</protein>
<feature type="region of interest" description="Disordered" evidence="8">
    <location>
        <begin position="1241"/>
        <end position="1322"/>
    </location>
</feature>
<feature type="compositionally biased region" description="Acidic residues" evidence="8">
    <location>
        <begin position="2124"/>
        <end position="2165"/>
    </location>
</feature>
<feature type="compositionally biased region" description="Acidic residues" evidence="8">
    <location>
        <begin position="174"/>
        <end position="189"/>
    </location>
</feature>
<evidence type="ECO:0000256" key="4">
    <source>
        <dbReference type="ARBA" id="ARBA00022737"/>
    </source>
</evidence>
<feature type="compositionally biased region" description="Acidic residues" evidence="8">
    <location>
        <begin position="2200"/>
        <end position="2233"/>
    </location>
</feature>
<dbReference type="Proteomes" id="UP000005239">
    <property type="component" value="Unassembled WGS sequence"/>
</dbReference>
<feature type="compositionally biased region" description="Acidic residues" evidence="8">
    <location>
        <begin position="1974"/>
        <end position="1988"/>
    </location>
</feature>
<feature type="compositionally biased region" description="Acidic residues" evidence="8">
    <location>
        <begin position="2082"/>
        <end position="2114"/>
    </location>
</feature>
<feature type="compositionally biased region" description="Basic and acidic residues" evidence="8">
    <location>
        <begin position="1957"/>
        <end position="1973"/>
    </location>
</feature>
<feature type="region of interest" description="Disordered" evidence="8">
    <location>
        <begin position="1143"/>
        <end position="1163"/>
    </location>
</feature>
<feature type="compositionally biased region" description="Basic and acidic residues" evidence="8">
    <location>
        <begin position="2175"/>
        <end position="2199"/>
    </location>
</feature>
<keyword evidence="7" id="KW-0175">Coiled coil</keyword>
<reference evidence="10" key="1">
    <citation type="journal article" date="2008" name="Nat. Genet.">
        <title>The Pristionchus pacificus genome provides a unique perspective on nematode lifestyle and parasitism.</title>
        <authorList>
            <person name="Dieterich C."/>
            <person name="Clifton S.W."/>
            <person name="Schuster L.N."/>
            <person name="Chinwalla A."/>
            <person name="Delehaunty K."/>
            <person name="Dinkelacker I."/>
            <person name="Fulton L."/>
            <person name="Fulton R."/>
            <person name="Godfrey J."/>
            <person name="Minx P."/>
            <person name="Mitreva M."/>
            <person name="Roeseler W."/>
            <person name="Tian H."/>
            <person name="Witte H."/>
            <person name="Yang S.P."/>
            <person name="Wilson R.K."/>
            <person name="Sommer R.J."/>
        </authorList>
    </citation>
    <scope>NUCLEOTIDE SEQUENCE [LARGE SCALE GENOMIC DNA]</scope>
    <source>
        <strain evidence="10">PS312</strain>
    </source>
</reference>
<keyword evidence="4" id="KW-0677">Repeat</keyword>
<feature type="compositionally biased region" description="Polar residues" evidence="8">
    <location>
        <begin position="1241"/>
        <end position="1251"/>
    </location>
</feature>
<name>A0A2A6C343_PRIPA</name>
<dbReference type="InterPro" id="IPR051940">
    <property type="entry name" value="Chitin_bind-dev_reg"/>
</dbReference>
<dbReference type="InterPro" id="IPR002557">
    <property type="entry name" value="Chitin-bd_dom"/>
</dbReference>
<dbReference type="GO" id="GO:0030312">
    <property type="term" value="C:external encapsulating structure"/>
    <property type="evidence" value="ECO:0000318"/>
    <property type="project" value="GO_Central"/>
</dbReference>
<sequence>MREDVVHRKLTADGEGVGDERRVMSVVNTIRTIQQGKATVQDAVKALKLLDMLELNAEKQRVITEMCAEQVHEYDRLAAEIEEQMSSSAASMESAKRELISARQVRRNRQEYNMLVKMIEELPSRSETQSKLEDLSDDLNIQQEKQKLLENKNISVVQYNYVARVRMGRRVDAKEDESEISGINGEEDDKEKKREKESSPVASVLPHKIIVVDSLCFGGGGGGGCGCGKRRKREVVYPLDASVDPTCSYPQLRPVMERNMAFSASESRIALSRTLESDGDKFLVVCNEEGETTNRSMPLISTHYGMETSSILWFGSSFLRQSSTILYFVHPSMGRNRESRTGIAVLVFIVASTAAQFNSPADLRDDCTDKSDGIYPTGHCSTYFLECSGGKTTKQNCSTGLWFNPQSSQCDYRENIVACQESFSCIRRDDGVYGEGCSSMFWYCSGGQLKHSLCPNKTFFNPQSQQCDFRSNIKACGDSTSSSVQNARSNRLTTVPPTTQSPSTEAKIRDWTEVPYGQTYPTYAPRQRISGRVSKTPLDESSAGTACAGKEDGSHSMEKCSGQYVLCWAGTGKVMNCQKGLLFNEVSHVCDYPLNVDGCNGSPSASLDKSYGGVFSAAPSTASLPIPRQPIENDCSSLPDGVYGSLCSRNYFHCVNGVSYEKSCTEGLVYNAVMKQCDYKEKCESSSSLSIASSDAPITLTPVITTVEKTIDFDCSSLPDGSYSQGCISQFYQCSSGMAIIQKCPDGLVFDDFTKACDYPQICSSPHSSVSHDSMSSVSSRPSTTPIPITSPTLSFDCSSRVDGLYSLGCVSHYFECSSGVVSSYLCPDGRVFDGVSQKCDYPNKCGQPRPLDEESSVYNLSPTVPSSDYNKKNVDKAPIVFDCSSVRDGSYGSSCSSSFIQCVAGMAYTQQCPQGLVFDEENGSCDYPERCGKISNAVEVPVMESSSVQSVQKSLTPIDIDCFNRPDGLYSSGCSRTYVQCANGMTFNQLCQEGLVFIQASGVCDYASSCSIVSSSPSSTVPYAPSPPSSSPYKPSIVNETPSPLKRDEPSGVIIDCSTLANGRYTSGCTHAFVQCSIGAAVPLECPAGLVFDKRVDQCVWPESCSSMDSPSLPIVSLPIRPSDVPSTVYDMKEEKDEMVTDAPLPEVSKVREERKRRSKEEWSIQDGSVCTGTGRRAMGKCSSGFVQCIGGKMVARRCPGQSLFDEKIGLCVYDMDGCEMDVDIVDGNEEEPMVAATVTPQQDISSSGYNREPLQSVPSYPQQTASQSVYQQQYSQNSPQDQYQNGYPAQAAPTQYQDGYPTQAEPSQYQNGYQAQAAPSQYQNRYQSVSAYPTSGYQSAHQSSQYQTGYGFESVPVYSSFDDSSLSSQSHSSPECDIGSFRRVSACSPSFDTCSPTARQWIRRICGKSHRFDSTVNRCRPIFEIRECDEPMSSYIPPPVQMEVPAVYPNPATSFENGVPLSGREYQDNHVRDPFKGGYKSGMMGSNPFVAIGNTGSFYTEDGLRWVGSAWSEGGERRNGGKRRHKQRHHLHHSGDYVIVSGNPFGAGRDRVLNDEWEGRRRYDGPVRSSLTHARGHRVRNVEDNFKGRVSHFAPPLRDVNPFAVKRGDGYRRKGRKSCRRDKHRRRDDWKDEDCEEEKEMERPTARSVIDENDENEEERGMGMEEEPIEENEDTESMEESTVEGETSEESKGKELEVNEDENEKNETDPELLPESIDNEETNEIDEVNEEEKDEQNEETEVNDGKEETEDTNEEKEDGEDVNEVENTEENEEMNEEDEEIEDVNEETEESTEENEDGEGVNEIEKTEENIETTTMKGPFEEVDDKIEERKNEEDEDDDDEEESVNESTEEEDSSDEKNIEERAESESGEENEEKENAEDVSEEEIEKEIEEEIETTEETINEDVESPESVEKEETTENEKDEESEDGNTNENEEIEAANGGETEEIEEEGEMTEETKNEDVESPESIEKEENMEENREETEEIEEDGKNEKEEVDGEKEDEESNEMTSEAVNQTEENEEEKVEEEEEMKDEETDKDQMKESEEIDPEQPESVDNEVNEEDEVEKTEENEETTTKKGSFEEVDDKVEERNEEDEDDNDEEESVNESTEEEESSDGKNIEEKAETDEEIEETENGVEDEVEKVEDENIEEVVENEDEKNEEEVNGDVSNTEAFEDNKNGDEGLKGFEMKFEQNENSEKSEEEIKEEENEETNDDDDEESDNLNGGNDEDSENLPEAVENKENRRLRRSVVYDGSSTQSSSSIRRRLSIPRSSRLHRSRFSRLCVSSSTGQIISIGQCRQDFIYCKSTRRPVVAACPVGDLFDAVESTCVPTEICGAERVKMDIPSPTPSSSSSSYIREGVRPTMPILTDSIVNDNEKKTIEDMNDCSSLSDGAYPISGCSSHYFVCSASVKHMYTCPSGLIYHKGSDGCEWPTNVVECTGGAASDTTSSPISIPTENEYSGHSTNRDILATTVPTTVSPMHVHFDCIKNGGFAIDCKGGFVMCSNGISSFMKCSPSLVFDDATQACQYPAHVGSCGLTSSSVLDVPSTFFPVYTPLTTSSSPAMAVETLVTTPVHKDACIGGSNSLEGATKVCATSFVICKEGEVAAVMNCPVGTFFNEKTKECDYREVACSGGWNGEAQGVESPVEEDVPTVSTVIESEEYNRRASRPYRPLMPLVVEKIEKIDEVKNEEVIVERPMVIPSNIEPAKDATCDWKGTAPSGLCSSQFITCSNGKPEVMLCSSGLVFSSSTSACEYPIFVSGCPQFKPSSPYTPSLPSTPSSVSDTIMDESSSSSSEYIEYTRHLIPSTTTVNPLLAPIENGEHTTAKFEATGDHCTFFADRPAFPLNYCSMTFAVCTAQGMAYRTNCSFGFLFDSVLRQCVPSEHCGQSYIKDIAAASPTSSSPHHTLGGWEKDSRCVGMKDGTLKAMDICSGQYIKCFKEEVLVQSCSGTGRVFSSLTGRCVMHVQMAECSSPKGSIPAITRPKNVSPSTPSSDALSSSSDSYSTTSLPIPSHRGSRIRGGLPVSSPSTQFDASTFCTTKHTDGLYRNPENCAGIVQCFGGEAFSYPSCAPGLFFNEVDSQCDYASNVPECASQTDPIALDDTSASCKGQPHGAHLADDSDCSIYYRCVWGSLERLTCPDGTVFNPRLSVCDYSSQVPHCLKQ</sequence>
<evidence type="ECO:0000313" key="10">
    <source>
        <dbReference type="Proteomes" id="UP000005239"/>
    </source>
</evidence>
<feature type="compositionally biased region" description="Low complexity" evidence="8">
    <location>
        <begin position="1264"/>
        <end position="1286"/>
    </location>
</feature>
<evidence type="ECO:0000256" key="6">
    <source>
        <dbReference type="ARBA" id="ARBA00023180"/>
    </source>
</evidence>
<evidence type="ECO:0000256" key="8">
    <source>
        <dbReference type="SAM" id="MobiDB-lite"/>
    </source>
</evidence>
<feature type="compositionally biased region" description="Acidic residues" evidence="8">
    <location>
        <begin position="2018"/>
        <end position="2037"/>
    </location>
</feature>
<keyword evidence="5" id="KW-1015">Disulfide bond</keyword>
<dbReference type="GO" id="GO:0005576">
    <property type="term" value="C:extracellular region"/>
    <property type="evidence" value="ECO:0007669"/>
    <property type="project" value="InterPro"/>
</dbReference>
<feature type="region of interest" description="Disordered" evidence="8">
    <location>
        <begin position="766"/>
        <end position="785"/>
    </location>
</feature>
<dbReference type="GO" id="GO:0008061">
    <property type="term" value="F:chitin binding"/>
    <property type="evidence" value="ECO:0000318"/>
    <property type="project" value="GO_Central"/>
</dbReference>
<dbReference type="Pfam" id="PF01607">
    <property type="entry name" value="CBM_14"/>
    <property type="match status" value="16"/>
</dbReference>
<gene>
    <name evidence="9" type="primary">WBGene00091749</name>
</gene>
<keyword evidence="6" id="KW-0325">Glycoprotein</keyword>
<feature type="compositionally biased region" description="Acidic residues" evidence="8">
    <location>
        <begin position="2045"/>
        <end position="2073"/>
    </location>
</feature>
<dbReference type="PROSITE" id="PS50940">
    <property type="entry name" value="CHIT_BIND_II"/>
    <property type="match status" value="18"/>
</dbReference>
<keyword evidence="2" id="KW-0147">Chitin-binding</keyword>
<feature type="compositionally biased region" description="Basic and acidic residues" evidence="8">
    <location>
        <begin position="1150"/>
        <end position="1163"/>
    </location>
</feature>
<dbReference type="PANTHER" id="PTHR23301">
    <property type="entry name" value="CHITIN BINDING PERITROPHIN-A"/>
    <property type="match status" value="1"/>
</dbReference>
<dbReference type="Gene3D" id="2.170.140.10">
    <property type="entry name" value="Chitin binding domain"/>
    <property type="match status" value="14"/>
</dbReference>
<evidence type="ECO:0000256" key="3">
    <source>
        <dbReference type="ARBA" id="ARBA00022729"/>
    </source>
</evidence>
<feature type="compositionally biased region" description="Basic and acidic residues" evidence="8">
    <location>
        <begin position="1912"/>
        <end position="1921"/>
    </location>
</feature>
<dbReference type="EnsemblMetazoa" id="PPA02195.1">
    <property type="protein sequence ID" value="PPA02195.1"/>
    <property type="gene ID" value="WBGene00091749"/>
</dbReference>
<evidence type="ECO:0000256" key="7">
    <source>
        <dbReference type="SAM" id="Coils"/>
    </source>
</evidence>
<feature type="compositionally biased region" description="Acidic residues" evidence="8">
    <location>
        <begin position="1653"/>
        <end position="1690"/>
    </location>
</feature>
<keyword evidence="10" id="KW-1185">Reference proteome</keyword>
<feature type="compositionally biased region" description="Acidic residues" evidence="8">
    <location>
        <begin position="1922"/>
        <end position="1956"/>
    </location>
</feature>
<feature type="region of interest" description="Disordered" evidence="8">
    <location>
        <begin position="1017"/>
        <end position="1046"/>
    </location>
</feature>
<feature type="compositionally biased region" description="Acidic residues" evidence="8">
    <location>
        <begin position="1869"/>
        <end position="1911"/>
    </location>
</feature>
<feature type="region of interest" description="Disordered" evidence="8">
    <location>
        <begin position="173"/>
        <end position="201"/>
    </location>
</feature>
<feature type="compositionally biased region" description="Polar residues" evidence="8">
    <location>
        <begin position="1306"/>
        <end position="1322"/>
    </location>
</feature>
<feature type="compositionally biased region" description="Acidic residues" evidence="8">
    <location>
        <begin position="1995"/>
        <end position="2007"/>
    </location>
</feature>
<feature type="compositionally biased region" description="Low complexity" evidence="8">
    <location>
        <begin position="2989"/>
        <end position="3011"/>
    </location>
</feature>
<reference evidence="9" key="2">
    <citation type="submission" date="2022-06" db="UniProtKB">
        <authorList>
            <consortium name="EnsemblMetazoa"/>
        </authorList>
    </citation>
    <scope>IDENTIFICATION</scope>
    <source>
        <strain evidence="9">PS312</strain>
    </source>
</reference>
<feature type="compositionally biased region" description="Acidic residues" evidence="8">
    <location>
        <begin position="1700"/>
        <end position="1804"/>
    </location>
</feature>
<keyword evidence="1" id="KW-0217">Developmental protein</keyword>
<organism evidence="9 10">
    <name type="scientific">Pristionchus pacificus</name>
    <name type="common">Parasitic nematode worm</name>
    <dbReference type="NCBI Taxonomy" id="54126"/>
    <lineage>
        <taxon>Eukaryota</taxon>
        <taxon>Metazoa</taxon>
        <taxon>Ecdysozoa</taxon>
        <taxon>Nematoda</taxon>
        <taxon>Chromadorea</taxon>
        <taxon>Rhabditida</taxon>
        <taxon>Rhabditina</taxon>
        <taxon>Diplogasteromorpha</taxon>
        <taxon>Diplogasteroidea</taxon>
        <taxon>Neodiplogasteridae</taxon>
        <taxon>Pristionchus</taxon>
    </lineage>
</organism>
<dbReference type="Gene3D" id="3.20.20.80">
    <property type="entry name" value="Glycosidases"/>
    <property type="match status" value="1"/>
</dbReference>
<evidence type="ECO:0000256" key="2">
    <source>
        <dbReference type="ARBA" id="ARBA00022669"/>
    </source>
</evidence>
<feature type="region of interest" description="Disordered" evidence="8">
    <location>
        <begin position="2974"/>
        <end position="3029"/>
    </location>
</feature>
<dbReference type="InterPro" id="IPR036508">
    <property type="entry name" value="Chitin-bd_dom_sf"/>
</dbReference>
<dbReference type="SMART" id="SM00494">
    <property type="entry name" value="ChtBD2"/>
    <property type="match status" value="20"/>
</dbReference>
<dbReference type="PANTHER" id="PTHR23301:SF0">
    <property type="entry name" value="CHITIN-BINDING TYPE-2 DOMAIN-CONTAINING PROTEIN-RELATED"/>
    <property type="match status" value="1"/>
</dbReference>
<feature type="compositionally biased region" description="Acidic residues" evidence="8">
    <location>
        <begin position="1836"/>
        <end position="1857"/>
    </location>
</feature>
<evidence type="ECO:0000313" key="9">
    <source>
        <dbReference type="EnsemblMetazoa" id="PPA02195.1"/>
    </source>
</evidence>
<keyword evidence="3" id="KW-0732">Signal</keyword>
<accession>A0A2A6C343</accession>
<evidence type="ECO:0000256" key="5">
    <source>
        <dbReference type="ARBA" id="ARBA00023157"/>
    </source>
</evidence>
<feature type="coiled-coil region" evidence="7">
    <location>
        <begin position="125"/>
        <end position="152"/>
    </location>
</feature>